<dbReference type="Pfam" id="PF05191">
    <property type="entry name" value="ADK_lid"/>
    <property type="match status" value="1"/>
</dbReference>
<organism evidence="6 7">
    <name type="scientific">Nematocida parisii (strain ERTm3)</name>
    <name type="common">Nematode killer fungus</name>
    <dbReference type="NCBI Taxonomy" id="935791"/>
    <lineage>
        <taxon>Eukaryota</taxon>
        <taxon>Fungi</taxon>
        <taxon>Fungi incertae sedis</taxon>
        <taxon>Microsporidia</taxon>
        <taxon>Nematocida</taxon>
    </lineage>
</organism>
<dbReference type="Gene3D" id="3.40.50.300">
    <property type="entry name" value="P-loop containing nucleotide triphosphate hydrolases"/>
    <property type="match status" value="1"/>
</dbReference>
<dbReference type="InParanoid" id="I3EI13"/>
<dbReference type="SUPFAM" id="SSF52540">
    <property type="entry name" value="P-loop containing nucleoside triphosphate hydrolases"/>
    <property type="match status" value="1"/>
</dbReference>
<reference evidence="6" key="1">
    <citation type="submission" date="2011-01" db="EMBL/GenBank/DDBJ databases">
        <title>The Genome Sequence of Nematocida parisii strain ERTm3.</title>
        <authorList>
            <consortium name="The Broad Institute Genome Sequencing Platform"/>
            <consortium name="The Broad Institute Genome Sequencing Center for Infectious Disease"/>
            <person name="Cuomo C."/>
            <person name="Troemel E."/>
            <person name="Young S.K."/>
            <person name="Zeng Q."/>
            <person name="Gargeya S."/>
            <person name="Fitzgerald M."/>
            <person name="Haas B."/>
            <person name="Abouelleil A."/>
            <person name="Alvarado L."/>
            <person name="Arachchi H.M."/>
            <person name="Berlin A."/>
            <person name="Chapman S.B."/>
            <person name="Gearin G."/>
            <person name="Goldberg J."/>
            <person name="Griggs A."/>
            <person name="Gujja S."/>
            <person name="Hansen M."/>
            <person name="Heiman D."/>
            <person name="Howarth C."/>
            <person name="Larimer J."/>
            <person name="Lui A."/>
            <person name="MacDonald P.J.P."/>
            <person name="McCowen C."/>
            <person name="Montmayeur A."/>
            <person name="Murphy C."/>
            <person name="Neiman D."/>
            <person name="Pearson M."/>
            <person name="Priest M."/>
            <person name="Roberts A."/>
            <person name="Saif S."/>
            <person name="Shea T."/>
            <person name="Sisk P."/>
            <person name="Stolte C."/>
            <person name="Sykes S."/>
            <person name="Wortman J."/>
            <person name="Nusbaum C."/>
            <person name="Birren B."/>
        </authorList>
    </citation>
    <scope>NUCLEOTIDE SEQUENCE</scope>
    <source>
        <strain evidence="6">ERTm3</strain>
    </source>
</reference>
<proteinExistence type="inferred from homology"/>
<dbReference type="PRINTS" id="PR00094">
    <property type="entry name" value="ADENYLTKNASE"/>
</dbReference>
<evidence type="ECO:0000256" key="2">
    <source>
        <dbReference type="ARBA" id="ARBA00022741"/>
    </source>
</evidence>
<dbReference type="GO" id="GO:0005524">
    <property type="term" value="F:ATP binding"/>
    <property type="evidence" value="ECO:0007669"/>
    <property type="project" value="InterPro"/>
</dbReference>
<dbReference type="InterPro" id="IPR000850">
    <property type="entry name" value="Adenylat/UMP-CMP_kin"/>
</dbReference>
<dbReference type="InterPro" id="IPR007862">
    <property type="entry name" value="Adenylate_kinase_lid-dom"/>
</dbReference>
<dbReference type="AlphaFoldDB" id="I3EI13"/>
<dbReference type="GO" id="GO:0004017">
    <property type="term" value="F:AMP kinase activity"/>
    <property type="evidence" value="ECO:0007669"/>
    <property type="project" value="InterPro"/>
</dbReference>
<dbReference type="OMA" id="HYKVDAA"/>
<evidence type="ECO:0000256" key="4">
    <source>
        <dbReference type="RuleBase" id="RU003330"/>
    </source>
</evidence>
<keyword evidence="2" id="KW-0547">Nucleotide-binding</keyword>
<dbReference type="Proteomes" id="UP000002872">
    <property type="component" value="Unassembled WGS sequence"/>
</dbReference>
<keyword evidence="1 4" id="KW-0808">Transferase</keyword>
<dbReference type="InterPro" id="IPR006259">
    <property type="entry name" value="Adenyl_kin_sub"/>
</dbReference>
<keyword evidence="7" id="KW-1185">Reference proteome</keyword>
<keyword evidence="3 4" id="KW-0418">Kinase</keyword>
<dbReference type="NCBIfam" id="TIGR01351">
    <property type="entry name" value="adk"/>
    <property type="match status" value="1"/>
</dbReference>
<dbReference type="OrthoDB" id="439792at2759"/>
<dbReference type="Pfam" id="PF00406">
    <property type="entry name" value="ADK"/>
    <property type="match status" value="1"/>
</dbReference>
<evidence type="ECO:0000313" key="6">
    <source>
        <dbReference type="EMBL" id="EIJ88860.1"/>
    </source>
</evidence>
<dbReference type="InterPro" id="IPR027417">
    <property type="entry name" value="P-loop_NTPase"/>
</dbReference>
<dbReference type="VEuPathDB" id="MicrosporidiaDB:NEQG_00679"/>
<dbReference type="FunCoup" id="I3EI13">
    <property type="interactions" value="171"/>
</dbReference>
<evidence type="ECO:0000256" key="3">
    <source>
        <dbReference type="ARBA" id="ARBA00022777"/>
    </source>
</evidence>
<dbReference type="HOGENOM" id="CLU_032354_1_2_1"/>
<gene>
    <name evidence="6" type="ORF">NEQG_00679</name>
</gene>
<dbReference type="HAMAP" id="MF_00235">
    <property type="entry name" value="Adenylate_kinase_Adk"/>
    <property type="match status" value="1"/>
</dbReference>
<dbReference type="PROSITE" id="PS00113">
    <property type="entry name" value="ADENYLATE_KINASE"/>
    <property type="match status" value="1"/>
</dbReference>
<protein>
    <recommendedName>
        <fullName evidence="5">Adenylate kinase active site lid domain-containing protein</fullName>
    </recommendedName>
</protein>
<accession>I3EI13</accession>
<dbReference type="InterPro" id="IPR033690">
    <property type="entry name" value="Adenylat_kinase_CS"/>
</dbReference>
<dbReference type="CDD" id="cd01428">
    <property type="entry name" value="ADK"/>
    <property type="match status" value="1"/>
</dbReference>
<sequence length="220" mass="24999">MRMCKILMIGPPLAGKGTQCKILSDKIGAPHISSGDILRNEMRKDTELSLYIKKQLDAGQFVSDSVIRGLINEHIKGISGGFILDGYPRTVEQLDSIEFYYDRILFLDTPMDYIIDRAEGRLCHIPSGRIYHTKYNPPKVPGHDDVTGEPLEKRSDDRAELIKGRILDFIEKTGAVIEKGIKMNKLTRIDGSQPKERISKLILEEVQKLEFDQNTPERFL</sequence>
<dbReference type="PANTHER" id="PTHR23359">
    <property type="entry name" value="NUCLEOTIDE KINASE"/>
    <property type="match status" value="1"/>
</dbReference>
<name>I3EI13_NEMP3</name>
<dbReference type="STRING" id="935791.I3EI13"/>
<dbReference type="EMBL" id="GL870877">
    <property type="protein sequence ID" value="EIJ88860.1"/>
    <property type="molecule type" value="Genomic_DNA"/>
</dbReference>
<evidence type="ECO:0000256" key="1">
    <source>
        <dbReference type="ARBA" id="ARBA00022679"/>
    </source>
</evidence>
<evidence type="ECO:0000259" key="5">
    <source>
        <dbReference type="Pfam" id="PF05191"/>
    </source>
</evidence>
<feature type="domain" description="Adenylate kinase active site lid" evidence="5">
    <location>
        <begin position="121"/>
        <end position="156"/>
    </location>
</feature>
<comment type="similarity">
    <text evidence="4">Belongs to the adenylate kinase family.</text>
</comment>
<evidence type="ECO:0000313" key="7">
    <source>
        <dbReference type="Proteomes" id="UP000002872"/>
    </source>
</evidence>